<comment type="catalytic activity">
    <reaction evidence="1">
        <text>ATP + protein L-histidine = ADP + protein N-phospho-L-histidine.</text>
        <dbReference type="EC" id="2.7.13.3"/>
    </reaction>
</comment>
<evidence type="ECO:0000256" key="7">
    <source>
        <dbReference type="SAM" id="Coils"/>
    </source>
</evidence>
<feature type="domain" description="Histidine kinase" evidence="9">
    <location>
        <begin position="234"/>
        <end position="448"/>
    </location>
</feature>
<dbReference type="SUPFAM" id="SSF47384">
    <property type="entry name" value="Homodimeric domain of signal transducing histidine kinase"/>
    <property type="match status" value="1"/>
</dbReference>
<evidence type="ECO:0000259" key="9">
    <source>
        <dbReference type="PROSITE" id="PS50109"/>
    </source>
</evidence>
<accession>A0A7C4TW83</accession>
<dbReference type="Gene3D" id="1.10.287.130">
    <property type="match status" value="1"/>
</dbReference>
<dbReference type="EC" id="2.7.13.3" evidence="2"/>
<sequence>MWKVHPNHKGGRIQILRRTVNPYILISILLVLIGIAFLPVKGALGLTVFFFSSEALLLIAYLFIEKNEREEIRTFLKNLLEGKPTEKFIYKSPHFEDIKKLLKDIEKDLQQVRTDYEETKNLFNTLYLKIEEGVIILDKNGKILFKNEQGEHILKLKERAYFYEAIRNSELMELISSALKEQREKKRIVEVNDSQYEVSIIPIEIREEVHLLILFKKVKELEKETIVKIQFLEAVSHEMKTPLSSILGTVEIIEEEKFVKKKGEKFLNILKENALRLQKLTERVLKLSEIETGRNALNEVIDLSRMGASIFSKYEERFKEKGVDLKLFLDKEVLIKGNRFFIEDVLVNLIENAYKYTEKGDVRLSIKKYETKAVIEVEDTGRGIKEENIEKIFEPFYREDTSRNENIKGTGLGLTITKRIVELHRGKIYVKSKLGAGTKFTIEFPLYS</sequence>
<evidence type="ECO:0000313" key="10">
    <source>
        <dbReference type="EMBL" id="HGW60668.1"/>
    </source>
</evidence>
<dbReference type="SMART" id="SM00387">
    <property type="entry name" value="HATPase_c"/>
    <property type="match status" value="1"/>
</dbReference>
<keyword evidence="4" id="KW-0808">Transferase</keyword>
<keyword evidence="8" id="KW-0472">Membrane</keyword>
<dbReference type="InterPro" id="IPR050351">
    <property type="entry name" value="BphY/WalK/GraS-like"/>
</dbReference>
<dbReference type="PROSITE" id="PS50109">
    <property type="entry name" value="HIS_KIN"/>
    <property type="match status" value="1"/>
</dbReference>
<feature type="coiled-coil region" evidence="7">
    <location>
        <begin position="95"/>
        <end position="122"/>
    </location>
</feature>
<dbReference type="GO" id="GO:0005886">
    <property type="term" value="C:plasma membrane"/>
    <property type="evidence" value="ECO:0007669"/>
    <property type="project" value="TreeGrafter"/>
</dbReference>
<dbReference type="PANTHER" id="PTHR45453">
    <property type="entry name" value="PHOSPHATE REGULON SENSOR PROTEIN PHOR"/>
    <property type="match status" value="1"/>
</dbReference>
<proteinExistence type="predicted"/>
<dbReference type="SUPFAM" id="SSF55874">
    <property type="entry name" value="ATPase domain of HSP90 chaperone/DNA topoisomerase II/histidine kinase"/>
    <property type="match status" value="1"/>
</dbReference>
<dbReference type="Gene3D" id="3.30.450.20">
    <property type="entry name" value="PAS domain"/>
    <property type="match status" value="1"/>
</dbReference>
<dbReference type="PRINTS" id="PR00344">
    <property type="entry name" value="BCTRLSENSOR"/>
</dbReference>
<name>A0A7C4TW83_9BACT</name>
<keyword evidence="7" id="KW-0175">Coiled coil</keyword>
<evidence type="ECO:0000256" key="6">
    <source>
        <dbReference type="ARBA" id="ARBA00023012"/>
    </source>
</evidence>
<dbReference type="InterPro" id="IPR036097">
    <property type="entry name" value="HisK_dim/P_sf"/>
</dbReference>
<protein>
    <recommendedName>
        <fullName evidence="2">histidine kinase</fullName>
        <ecNumber evidence="2">2.7.13.3</ecNumber>
    </recommendedName>
</protein>
<dbReference type="Pfam" id="PF00512">
    <property type="entry name" value="HisKA"/>
    <property type="match status" value="1"/>
</dbReference>
<keyword evidence="8" id="KW-1133">Transmembrane helix</keyword>
<dbReference type="PANTHER" id="PTHR45453:SF1">
    <property type="entry name" value="PHOSPHATE REGULON SENSOR PROTEIN PHOR"/>
    <property type="match status" value="1"/>
</dbReference>
<dbReference type="EMBL" id="DTHV01000140">
    <property type="protein sequence ID" value="HGW60668.1"/>
    <property type="molecule type" value="Genomic_DNA"/>
</dbReference>
<evidence type="ECO:0000256" key="2">
    <source>
        <dbReference type="ARBA" id="ARBA00012438"/>
    </source>
</evidence>
<dbReference type="SMART" id="SM00388">
    <property type="entry name" value="HisKA"/>
    <property type="match status" value="1"/>
</dbReference>
<keyword evidence="3" id="KW-0597">Phosphoprotein</keyword>
<dbReference type="InterPro" id="IPR005467">
    <property type="entry name" value="His_kinase_dom"/>
</dbReference>
<feature type="transmembrane region" description="Helical" evidence="8">
    <location>
        <begin position="44"/>
        <end position="64"/>
    </location>
</feature>
<dbReference type="GO" id="GO:0016036">
    <property type="term" value="P:cellular response to phosphate starvation"/>
    <property type="evidence" value="ECO:0007669"/>
    <property type="project" value="TreeGrafter"/>
</dbReference>
<gene>
    <name evidence="10" type="ORF">ENV82_04490</name>
</gene>
<dbReference type="InterPro" id="IPR004358">
    <property type="entry name" value="Sig_transdc_His_kin-like_C"/>
</dbReference>
<dbReference type="FunFam" id="3.30.565.10:FF:000006">
    <property type="entry name" value="Sensor histidine kinase WalK"/>
    <property type="match status" value="1"/>
</dbReference>
<dbReference type="InterPro" id="IPR003661">
    <property type="entry name" value="HisK_dim/P_dom"/>
</dbReference>
<organism evidence="10">
    <name type="scientific">Caldisericum exile</name>
    <dbReference type="NCBI Taxonomy" id="693075"/>
    <lineage>
        <taxon>Bacteria</taxon>
        <taxon>Pseudomonadati</taxon>
        <taxon>Caldisericota/Cryosericota group</taxon>
        <taxon>Caldisericota</taxon>
        <taxon>Caldisericia</taxon>
        <taxon>Caldisericales</taxon>
        <taxon>Caldisericaceae</taxon>
        <taxon>Caldisericum</taxon>
    </lineage>
</organism>
<evidence type="ECO:0000256" key="4">
    <source>
        <dbReference type="ARBA" id="ARBA00022679"/>
    </source>
</evidence>
<keyword evidence="8" id="KW-0812">Transmembrane</keyword>
<evidence type="ECO:0000256" key="5">
    <source>
        <dbReference type="ARBA" id="ARBA00022777"/>
    </source>
</evidence>
<comment type="caution">
    <text evidence="10">The sequence shown here is derived from an EMBL/GenBank/DDBJ whole genome shotgun (WGS) entry which is preliminary data.</text>
</comment>
<dbReference type="GO" id="GO:0004721">
    <property type="term" value="F:phosphoprotein phosphatase activity"/>
    <property type="evidence" value="ECO:0007669"/>
    <property type="project" value="TreeGrafter"/>
</dbReference>
<keyword evidence="5 10" id="KW-0418">Kinase</keyword>
<dbReference type="InterPro" id="IPR036890">
    <property type="entry name" value="HATPase_C_sf"/>
</dbReference>
<dbReference type="GO" id="GO:0000155">
    <property type="term" value="F:phosphorelay sensor kinase activity"/>
    <property type="evidence" value="ECO:0007669"/>
    <property type="project" value="InterPro"/>
</dbReference>
<evidence type="ECO:0000256" key="1">
    <source>
        <dbReference type="ARBA" id="ARBA00000085"/>
    </source>
</evidence>
<dbReference type="Gene3D" id="3.30.565.10">
    <property type="entry name" value="Histidine kinase-like ATPase, C-terminal domain"/>
    <property type="match status" value="1"/>
</dbReference>
<evidence type="ECO:0000256" key="8">
    <source>
        <dbReference type="SAM" id="Phobius"/>
    </source>
</evidence>
<dbReference type="Pfam" id="PF02518">
    <property type="entry name" value="HATPase_c"/>
    <property type="match status" value="1"/>
</dbReference>
<dbReference type="InterPro" id="IPR003594">
    <property type="entry name" value="HATPase_dom"/>
</dbReference>
<dbReference type="AlphaFoldDB" id="A0A7C4TW83"/>
<reference evidence="10" key="1">
    <citation type="journal article" date="2020" name="mSystems">
        <title>Genome- and Community-Level Interaction Insights into Carbon Utilization and Element Cycling Functions of Hydrothermarchaeota in Hydrothermal Sediment.</title>
        <authorList>
            <person name="Zhou Z."/>
            <person name="Liu Y."/>
            <person name="Xu W."/>
            <person name="Pan J."/>
            <person name="Luo Z.H."/>
            <person name="Li M."/>
        </authorList>
    </citation>
    <scope>NUCLEOTIDE SEQUENCE [LARGE SCALE GENOMIC DNA]</scope>
    <source>
        <strain evidence="10">SpSt-794</strain>
    </source>
</reference>
<evidence type="ECO:0000256" key="3">
    <source>
        <dbReference type="ARBA" id="ARBA00022553"/>
    </source>
</evidence>
<keyword evidence="6" id="KW-0902">Two-component regulatory system</keyword>
<feature type="transmembrane region" description="Helical" evidence="8">
    <location>
        <begin position="20"/>
        <end position="38"/>
    </location>
</feature>
<dbReference type="CDD" id="cd00082">
    <property type="entry name" value="HisKA"/>
    <property type="match status" value="1"/>
</dbReference>